<dbReference type="Gramene" id="Tc09v2_t028250.1">
    <property type="protein sequence ID" value="Tc09v2_p028250.1"/>
    <property type="gene ID" value="Tc09v2_g028250"/>
</dbReference>
<reference evidence="2" key="1">
    <citation type="journal article" date="1997" name="Nucleic Acids Res.">
        <title>tRNAscan-SE: a program for improved detection of transfer RNA genes in genomic sequence.</title>
        <authorList>
            <person name="Lowe T.M."/>
            <person name="Eddy S.R."/>
        </authorList>
    </citation>
    <scope>NUCLEOTIDE SEQUENCE [LARGE SCALE GENOMIC DNA]</scope>
    <source>
        <strain evidence="2">r\B97-61/B2</strain>
    </source>
</reference>
<evidence type="ECO:0000256" key="1">
    <source>
        <dbReference type="SAM" id="MobiDB-lite"/>
    </source>
</evidence>
<dbReference type="AlphaFoldDB" id="A0AB32WTX0"/>
<feature type="compositionally biased region" description="Polar residues" evidence="1">
    <location>
        <begin position="1"/>
        <end position="15"/>
    </location>
</feature>
<accession>A0AB32WTX0</accession>
<evidence type="ECO:0000313" key="2">
    <source>
        <dbReference type="Proteomes" id="UP000694886"/>
    </source>
</evidence>
<protein>
    <submittedName>
        <fullName evidence="3">Uncharacterized protein LOC108663360</fullName>
    </submittedName>
</protein>
<proteinExistence type="predicted"/>
<gene>
    <name evidence="3" type="primary">LOC108663360</name>
</gene>
<dbReference type="RefSeq" id="XP_017982594.1">
    <property type="nucleotide sequence ID" value="XM_018127105.1"/>
</dbReference>
<name>A0AB32WTX0_THECC</name>
<dbReference type="KEGG" id="tcc:108663360"/>
<evidence type="ECO:0000313" key="3">
    <source>
        <dbReference type="RefSeq" id="XP_017982594.1"/>
    </source>
</evidence>
<dbReference type="Proteomes" id="UP000694886">
    <property type="component" value="Chromosome 9"/>
</dbReference>
<reference evidence="3" key="2">
    <citation type="submission" date="2025-08" db="UniProtKB">
        <authorList>
            <consortium name="RefSeq"/>
        </authorList>
    </citation>
    <scope>IDENTIFICATION</scope>
</reference>
<dbReference type="GeneID" id="108663360"/>
<feature type="region of interest" description="Disordered" evidence="1">
    <location>
        <begin position="1"/>
        <end position="27"/>
    </location>
</feature>
<sequence>MRKGSSLVNSAVNGSEQDESDEAATNSISQLSLTKAQIQKLMTLISEQDDTARTKENHSDKPSLVNSALAGSSYMDSDWACYSHCWTLYHTKTVECTVPEVDLCS</sequence>
<organism evidence="2 3">
    <name type="scientific">Theobroma cacao</name>
    <name type="common">Cacao</name>
    <name type="synonym">Cocoa</name>
    <dbReference type="NCBI Taxonomy" id="3641"/>
    <lineage>
        <taxon>Eukaryota</taxon>
        <taxon>Viridiplantae</taxon>
        <taxon>Streptophyta</taxon>
        <taxon>Embryophyta</taxon>
        <taxon>Tracheophyta</taxon>
        <taxon>Spermatophyta</taxon>
        <taxon>Magnoliopsida</taxon>
        <taxon>eudicotyledons</taxon>
        <taxon>Gunneridae</taxon>
        <taxon>Pentapetalae</taxon>
        <taxon>rosids</taxon>
        <taxon>malvids</taxon>
        <taxon>Malvales</taxon>
        <taxon>Malvaceae</taxon>
        <taxon>Byttnerioideae</taxon>
        <taxon>Theobroma</taxon>
    </lineage>
</organism>